<gene>
    <name evidence="3" type="ORF">I6N96_16525</name>
</gene>
<keyword evidence="4" id="KW-1185">Reference proteome</keyword>
<dbReference type="InterPro" id="IPR035905">
    <property type="entry name" value="Barstar-like_sf"/>
</dbReference>
<dbReference type="Gene3D" id="3.30.370.10">
    <property type="entry name" value="Barstar-like"/>
    <property type="match status" value="1"/>
</dbReference>
<accession>A0ABS4CMT6</accession>
<dbReference type="EMBL" id="JAEDXU010000010">
    <property type="protein sequence ID" value="MBP1047898.1"/>
    <property type="molecule type" value="Genomic_DNA"/>
</dbReference>
<evidence type="ECO:0000313" key="3">
    <source>
        <dbReference type="EMBL" id="MBP1047898.1"/>
    </source>
</evidence>
<name>A0ABS4CMT6_9ENTE</name>
<comment type="similarity">
    <text evidence="1">Belongs to the barstar family.</text>
</comment>
<evidence type="ECO:0000259" key="2">
    <source>
        <dbReference type="Pfam" id="PF01337"/>
    </source>
</evidence>
<dbReference type="RefSeq" id="WP_209558673.1">
    <property type="nucleotide sequence ID" value="NZ_JAEDXU010000010.1"/>
</dbReference>
<dbReference type="InterPro" id="IPR000468">
    <property type="entry name" value="Barstar"/>
</dbReference>
<feature type="domain" description="Barstar (barnase inhibitor)" evidence="2">
    <location>
        <begin position="9"/>
        <end position="90"/>
    </location>
</feature>
<reference evidence="3 4" key="1">
    <citation type="submission" date="2020-12" db="EMBL/GenBank/DDBJ databases">
        <title>Vagococcus allomyrinae sp. nov. and Enterococcus lavae sp. nov., isolated from the larvae of Allomyrina dichotoma.</title>
        <authorList>
            <person name="Lee S.D."/>
        </authorList>
    </citation>
    <scope>NUCLEOTIDE SEQUENCE [LARGE SCALE GENOMIC DNA]</scope>
    <source>
        <strain evidence="3 4">BWM-S5</strain>
    </source>
</reference>
<dbReference type="Proteomes" id="UP000673375">
    <property type="component" value="Unassembled WGS sequence"/>
</dbReference>
<protein>
    <submittedName>
        <fullName evidence="3">Barstar family protein</fullName>
    </submittedName>
</protein>
<evidence type="ECO:0000256" key="1">
    <source>
        <dbReference type="ARBA" id="ARBA00006845"/>
    </source>
</evidence>
<dbReference type="Pfam" id="PF01337">
    <property type="entry name" value="Barstar"/>
    <property type="match status" value="1"/>
</dbReference>
<evidence type="ECO:0000313" key="4">
    <source>
        <dbReference type="Proteomes" id="UP000673375"/>
    </source>
</evidence>
<comment type="caution">
    <text evidence="3">The sequence shown here is derived from an EMBL/GenBank/DDBJ whole genome shotgun (WGS) entry which is preliminary data.</text>
</comment>
<organism evidence="3 4">
    <name type="scientific">Enterococcus larvae</name>
    <dbReference type="NCBI Taxonomy" id="2794352"/>
    <lineage>
        <taxon>Bacteria</taxon>
        <taxon>Bacillati</taxon>
        <taxon>Bacillota</taxon>
        <taxon>Bacilli</taxon>
        <taxon>Lactobacillales</taxon>
        <taxon>Enterococcaceae</taxon>
        <taxon>Enterococcus</taxon>
    </lineage>
</organism>
<sequence>MEESRKEQTVIDVKGIQTAKQLHMVLKESLDFPDFYGKNWDAFWDAITGLVAMPKNIVFENWMDLEGNLPEDSALLKELLDDYNKEMPGDNWKVNISYK</sequence>
<dbReference type="SUPFAM" id="SSF52038">
    <property type="entry name" value="Barstar-related"/>
    <property type="match status" value="1"/>
</dbReference>
<proteinExistence type="inferred from homology"/>